<dbReference type="PANTHER" id="PTHR34001">
    <property type="entry name" value="BLL7405 PROTEIN"/>
    <property type="match status" value="1"/>
</dbReference>
<evidence type="ECO:0000256" key="3">
    <source>
        <dbReference type="ARBA" id="ARBA00023136"/>
    </source>
</evidence>
<keyword evidence="8" id="KW-1185">Reference proteome</keyword>
<dbReference type="Proteomes" id="UP001626536">
    <property type="component" value="Chromosome"/>
</dbReference>
<reference evidence="7 8" key="1">
    <citation type="submission" date="2023-10" db="EMBL/GenBank/DDBJ databases">
        <title>Novel methanotroph of the genus Methylocapsa from a subarctic wetland.</title>
        <authorList>
            <person name="Belova S.E."/>
            <person name="Oshkin I.Y."/>
            <person name="Miroshnikov K."/>
            <person name="Dedysh S.N."/>
        </authorList>
    </citation>
    <scope>NUCLEOTIDE SEQUENCE [LARGE SCALE GENOMIC DNA]</scope>
    <source>
        <strain evidence="7 8">RX1</strain>
    </source>
</reference>
<keyword evidence="3" id="KW-0472">Membrane</keyword>
<protein>
    <submittedName>
        <fullName evidence="7">Outer membrane beta-barrel protein</fullName>
    </submittedName>
</protein>
<evidence type="ECO:0000256" key="4">
    <source>
        <dbReference type="ARBA" id="ARBA00023237"/>
    </source>
</evidence>
<accession>A0ABZ0HU05</accession>
<dbReference type="Gene3D" id="2.40.160.20">
    <property type="match status" value="1"/>
</dbReference>
<gene>
    <name evidence="7" type="ORF">RZS28_00455</name>
</gene>
<evidence type="ECO:0000313" key="8">
    <source>
        <dbReference type="Proteomes" id="UP001626536"/>
    </source>
</evidence>
<keyword evidence="4" id="KW-0998">Cell outer membrane</keyword>
<dbReference type="InterPro" id="IPR051692">
    <property type="entry name" value="OMP-like"/>
</dbReference>
<dbReference type="PANTHER" id="PTHR34001:SF3">
    <property type="entry name" value="BLL7405 PROTEIN"/>
    <property type="match status" value="1"/>
</dbReference>
<comment type="subcellular location">
    <subcellularLocation>
        <location evidence="1">Cell outer membrane</location>
    </subcellularLocation>
</comment>
<proteinExistence type="inferred from homology"/>
<evidence type="ECO:0000256" key="1">
    <source>
        <dbReference type="ARBA" id="ARBA00004442"/>
    </source>
</evidence>
<dbReference type="Pfam" id="PF13505">
    <property type="entry name" value="OMP_b-brl"/>
    <property type="match status" value="1"/>
</dbReference>
<dbReference type="EMBL" id="CP136862">
    <property type="protein sequence ID" value="WOJ89820.1"/>
    <property type="molecule type" value="Genomic_DNA"/>
</dbReference>
<feature type="domain" description="Outer membrane protein beta-barrel" evidence="6">
    <location>
        <begin position="49"/>
        <end position="283"/>
    </location>
</feature>
<evidence type="ECO:0000313" key="7">
    <source>
        <dbReference type="EMBL" id="WOJ89820.1"/>
    </source>
</evidence>
<sequence length="297" mass="31475">MKIPTKIYFFKKTFAFIGGRGHAHRVAAARNIVFSFMLAAAVGSAYAADLPSKISAPVFTPPPPPPAYDWTGFYVGVNVGYGIDHFAFPYIISSPTPGAVFQGRSGITATGPVGGVQAGFNYQFPFGLVLGVELDNDWSGIRGQTTVNGAMVSGGFGSATFGSKFQDFATARGRIGYALDRFMIYFTGGATVGSVNTYYSAATTAPFSASGSSTATRSGLLPHVGVIGIGAEYAIAKNLTIKAEYLYDFINARNTSYNTPAGTVNFGTRTMYHIARVGLNYKFDWLSPAPAPVVAKY</sequence>
<dbReference type="InterPro" id="IPR011250">
    <property type="entry name" value="OMP/PagP_B-barrel"/>
</dbReference>
<keyword evidence="2" id="KW-0732">Signal</keyword>
<evidence type="ECO:0000256" key="5">
    <source>
        <dbReference type="ARBA" id="ARBA00038306"/>
    </source>
</evidence>
<organism evidence="7 8">
    <name type="scientific">Methylocapsa polymorpha</name>
    <dbReference type="NCBI Taxonomy" id="3080828"/>
    <lineage>
        <taxon>Bacteria</taxon>
        <taxon>Pseudomonadati</taxon>
        <taxon>Pseudomonadota</taxon>
        <taxon>Alphaproteobacteria</taxon>
        <taxon>Hyphomicrobiales</taxon>
        <taxon>Beijerinckiaceae</taxon>
        <taxon>Methylocapsa</taxon>
    </lineage>
</organism>
<comment type="similarity">
    <text evidence="5">Belongs to the Omp25/RopB family.</text>
</comment>
<dbReference type="SUPFAM" id="SSF56925">
    <property type="entry name" value="OMPA-like"/>
    <property type="match status" value="1"/>
</dbReference>
<dbReference type="RefSeq" id="WP_407339266.1">
    <property type="nucleotide sequence ID" value="NZ_CP136862.1"/>
</dbReference>
<evidence type="ECO:0000259" key="6">
    <source>
        <dbReference type="Pfam" id="PF13505"/>
    </source>
</evidence>
<name>A0ABZ0HU05_9HYPH</name>
<dbReference type="InterPro" id="IPR027385">
    <property type="entry name" value="Beta-barrel_OMP"/>
</dbReference>
<evidence type="ECO:0000256" key="2">
    <source>
        <dbReference type="ARBA" id="ARBA00022729"/>
    </source>
</evidence>